<reference evidence="2" key="1">
    <citation type="submission" date="2021-01" db="EMBL/GenBank/DDBJ databases">
        <title>Whole genome shotgun sequence of Actinocatenispora rupis NBRC 107355.</title>
        <authorList>
            <person name="Komaki H."/>
            <person name="Tamura T."/>
        </authorList>
    </citation>
    <scope>NUCLEOTIDE SEQUENCE</scope>
    <source>
        <strain evidence="2">NBRC 107355</strain>
    </source>
</reference>
<dbReference type="InterPro" id="IPR025325">
    <property type="entry name" value="DUF4231"/>
</dbReference>
<feature type="transmembrane region" description="Helical" evidence="1">
    <location>
        <begin position="35"/>
        <end position="57"/>
    </location>
</feature>
<evidence type="ECO:0000313" key="3">
    <source>
        <dbReference type="Proteomes" id="UP000612808"/>
    </source>
</evidence>
<dbReference type="Proteomes" id="UP000612808">
    <property type="component" value="Unassembled WGS sequence"/>
</dbReference>
<gene>
    <name evidence="2" type="ORF">Aru02nite_23600</name>
</gene>
<evidence type="ECO:0000256" key="1">
    <source>
        <dbReference type="SAM" id="Phobius"/>
    </source>
</evidence>
<feature type="transmembrane region" description="Helical" evidence="1">
    <location>
        <begin position="63"/>
        <end position="82"/>
    </location>
</feature>
<dbReference type="AlphaFoldDB" id="A0A8J3IWV8"/>
<dbReference type="Pfam" id="PF14015">
    <property type="entry name" value="DUF4231"/>
    <property type="match status" value="1"/>
</dbReference>
<keyword evidence="3" id="KW-1185">Reference proteome</keyword>
<name>A0A8J3IWV8_9ACTN</name>
<organism evidence="2 3">
    <name type="scientific">Actinocatenispora rupis</name>
    <dbReference type="NCBI Taxonomy" id="519421"/>
    <lineage>
        <taxon>Bacteria</taxon>
        <taxon>Bacillati</taxon>
        <taxon>Actinomycetota</taxon>
        <taxon>Actinomycetes</taxon>
        <taxon>Micromonosporales</taxon>
        <taxon>Micromonosporaceae</taxon>
        <taxon>Actinocatenispora</taxon>
    </lineage>
</organism>
<dbReference type="RefSeq" id="WP_203657460.1">
    <property type="nucleotide sequence ID" value="NZ_BAAAZM010000006.1"/>
</dbReference>
<dbReference type="NCBIfam" id="NF033634">
    <property type="entry name" value="SLATT_1"/>
    <property type="match status" value="1"/>
</dbReference>
<sequence length="159" mass="17817">MADATTESAELRNRAMAHWQVLTHDWRRRKLRNRIAWKLFGYGSVGFPVLAAVLAGLPRTPRWWILAVSAASALAAGLVNTMGWHQHWSLSRDVEHRLRTERFLFEQGAGRYGDVTGDERARAFSVRIAEIGTTADTVWAVHLVRTATALKPTAGDQVE</sequence>
<accession>A0A8J3IWV8</accession>
<keyword evidence="1" id="KW-0812">Transmembrane</keyword>
<dbReference type="EMBL" id="BOMB01000012">
    <property type="protein sequence ID" value="GID11471.1"/>
    <property type="molecule type" value="Genomic_DNA"/>
</dbReference>
<comment type="caution">
    <text evidence="2">The sequence shown here is derived from an EMBL/GenBank/DDBJ whole genome shotgun (WGS) entry which is preliminary data.</text>
</comment>
<evidence type="ECO:0000313" key="2">
    <source>
        <dbReference type="EMBL" id="GID11471.1"/>
    </source>
</evidence>
<evidence type="ECO:0008006" key="4">
    <source>
        <dbReference type="Google" id="ProtNLM"/>
    </source>
</evidence>
<protein>
    <recommendedName>
        <fullName evidence="4">DUF4231 domain-containing protein</fullName>
    </recommendedName>
</protein>
<proteinExistence type="predicted"/>
<keyword evidence="1" id="KW-0472">Membrane</keyword>
<keyword evidence="1" id="KW-1133">Transmembrane helix</keyword>